<sequence>METALTASCFARCSACFLTSHLFLAGACCVVSALFMGLESLFWPSQVVAEVSLQQSASKKMWLPREHMLYSATASMITFDLVNTLNSGKQHIVGKFIVHLVRKFQHHQSTHC</sequence>
<proteinExistence type="predicted"/>
<dbReference type="AlphaFoldDB" id="A0AAV4E1M1"/>
<keyword evidence="2" id="KW-1185">Reference proteome</keyword>
<reference evidence="1 2" key="1">
    <citation type="journal article" date="2021" name="Elife">
        <title>Chloroplast acquisition without the gene transfer in kleptoplastic sea slugs, Plakobranchus ocellatus.</title>
        <authorList>
            <person name="Maeda T."/>
            <person name="Takahashi S."/>
            <person name="Yoshida T."/>
            <person name="Shimamura S."/>
            <person name="Takaki Y."/>
            <person name="Nagai Y."/>
            <person name="Toyoda A."/>
            <person name="Suzuki Y."/>
            <person name="Arimoto A."/>
            <person name="Ishii H."/>
            <person name="Satoh N."/>
            <person name="Nishiyama T."/>
            <person name="Hasebe M."/>
            <person name="Maruyama T."/>
            <person name="Minagawa J."/>
            <person name="Obokata J."/>
            <person name="Shigenobu S."/>
        </authorList>
    </citation>
    <scope>NUCLEOTIDE SEQUENCE [LARGE SCALE GENOMIC DNA]</scope>
</reference>
<gene>
    <name evidence="1" type="ORF">PoB_007648600</name>
</gene>
<dbReference type="Proteomes" id="UP000735302">
    <property type="component" value="Unassembled WGS sequence"/>
</dbReference>
<organism evidence="1 2">
    <name type="scientific">Plakobranchus ocellatus</name>
    <dbReference type="NCBI Taxonomy" id="259542"/>
    <lineage>
        <taxon>Eukaryota</taxon>
        <taxon>Metazoa</taxon>
        <taxon>Spiralia</taxon>
        <taxon>Lophotrochozoa</taxon>
        <taxon>Mollusca</taxon>
        <taxon>Gastropoda</taxon>
        <taxon>Heterobranchia</taxon>
        <taxon>Euthyneura</taxon>
        <taxon>Panpulmonata</taxon>
        <taxon>Sacoglossa</taxon>
        <taxon>Placobranchoidea</taxon>
        <taxon>Plakobranchidae</taxon>
        <taxon>Plakobranchus</taxon>
    </lineage>
</organism>
<name>A0AAV4E1M1_9GAST</name>
<protein>
    <submittedName>
        <fullName evidence="1">Uncharacterized protein</fullName>
    </submittedName>
</protein>
<dbReference type="EMBL" id="BLXT01008557">
    <property type="protein sequence ID" value="GFO49981.1"/>
    <property type="molecule type" value="Genomic_DNA"/>
</dbReference>
<evidence type="ECO:0000313" key="2">
    <source>
        <dbReference type="Proteomes" id="UP000735302"/>
    </source>
</evidence>
<accession>A0AAV4E1M1</accession>
<comment type="caution">
    <text evidence="1">The sequence shown here is derived from an EMBL/GenBank/DDBJ whole genome shotgun (WGS) entry which is preliminary data.</text>
</comment>
<evidence type="ECO:0000313" key="1">
    <source>
        <dbReference type="EMBL" id="GFO49981.1"/>
    </source>
</evidence>